<evidence type="ECO:0000313" key="3">
    <source>
        <dbReference type="Proteomes" id="UP000015104"/>
    </source>
</evidence>
<dbReference type="Pfam" id="PF01936">
    <property type="entry name" value="NYN"/>
    <property type="match status" value="1"/>
</dbReference>
<evidence type="ECO:0000313" key="2">
    <source>
        <dbReference type="EnsemblMetazoa" id="tetur11g00920.1"/>
    </source>
</evidence>
<dbReference type="GO" id="GO:0010468">
    <property type="term" value="P:regulation of gene expression"/>
    <property type="evidence" value="ECO:0007669"/>
    <property type="project" value="InterPro"/>
</dbReference>
<dbReference type="EMBL" id="CAEY01000066">
    <property type="status" value="NOT_ANNOTATED_CDS"/>
    <property type="molecule type" value="Genomic_DNA"/>
</dbReference>
<dbReference type="GO" id="GO:0005777">
    <property type="term" value="C:peroxisome"/>
    <property type="evidence" value="ECO:0007669"/>
    <property type="project" value="InterPro"/>
</dbReference>
<name>T1KGI5_TETUR</name>
<keyword evidence="3" id="KW-1185">Reference proteome</keyword>
<reference evidence="2" key="2">
    <citation type="submission" date="2015-06" db="UniProtKB">
        <authorList>
            <consortium name="EnsemblMetazoa"/>
        </authorList>
    </citation>
    <scope>IDENTIFICATION</scope>
</reference>
<dbReference type="PANTHER" id="PTHR14379">
    <property type="entry name" value="LIMKAIN B LKAP"/>
    <property type="match status" value="1"/>
</dbReference>
<accession>T1KGI5</accession>
<dbReference type="STRING" id="32264.T1KGI5"/>
<dbReference type="eggNOG" id="ENOG502QUYZ">
    <property type="taxonomic scope" value="Eukaryota"/>
</dbReference>
<sequence>MMAKPCAVFWDIENIGVPKGQSVASIINQIRSTIIKPYNLNEIFFFCICDVHRLPANVGHSLIALDVDIVQAYNGVKNSADIVIMDLMRKFVKFSGQDCTIILLSGDADYYGTLSDLKKLHNVSIHLIRRVNSWSPKLDEISDYTFILNDGVLKLIKSTGAPKYFISVNSYSLIANSNQVMNELNDIAHGSIENSAILYGNLICIGFPSLSLAEKAIEQLNGCQYHEKFLKAELINDSPLTDILKSIKIEKSSDNNYSVKPCDQVVNALNNIPKIDEKAQETIVRNTEVETPLKALKIKALDAYSVSQVNQIFNIKSEKNNIKNTIIDAAKSSESRSVIKHELPVSSSVSQVKSNFKMFFHCESPVNTNLSTKWSLLYNLFEKSYDLGAKKVIFDRNIFCLHFDSKKSYQQMLDKKDSLDLRGLRILNVDSLEQQITKKMIFYPSSNPWCLSQELDLHCILIKLADEFHSNFIDESKGFLGNRECIFIKSLSEEIWIGFPDAVICEDSCRHVLRLLQYPYKSVEKAKPSKELLESIVLDDLVGDAYDLAFLSNEFHLGQELNEKSQILQIMDSCLEPDKRLSYVQVEGGFMRWPGWSQLNLSQIIKLLIKFAKVIPIAGIASMRQVDFIFNSWVEANTACHFINNLRYDEVCYWQSLPRAGEMEKPANEWFTTSEYYIINDQRKVLEKIIQNKNEFNEINETSTMVSPAQDDKSLFNIYASDRVIMKNLQYLLVISPETGSKFTPSMISIIKMNLVQMDCPTCIEFEDKIWVGVDNLKKGNKLKVRIGKLKFKLVHEKDKHDITIGVEVEERMSSMDGVPLSVALMISERISREKQVNDEKPSAVNGYIHSYVPLGHFNYCYREAAGMTIEEYCHLNSTFKSNLSNSE</sequence>
<protein>
    <recommendedName>
        <fullName evidence="1">NYN domain-containing protein</fullName>
    </recommendedName>
</protein>
<proteinExistence type="predicted"/>
<dbReference type="InterPro" id="IPR024768">
    <property type="entry name" value="Marf1"/>
</dbReference>
<dbReference type="InterPro" id="IPR021139">
    <property type="entry name" value="NYN"/>
</dbReference>
<dbReference type="HOGENOM" id="CLU_009071_0_0_1"/>
<organism evidence="2 3">
    <name type="scientific">Tetranychus urticae</name>
    <name type="common">Two-spotted spider mite</name>
    <dbReference type="NCBI Taxonomy" id="32264"/>
    <lineage>
        <taxon>Eukaryota</taxon>
        <taxon>Metazoa</taxon>
        <taxon>Ecdysozoa</taxon>
        <taxon>Arthropoda</taxon>
        <taxon>Chelicerata</taxon>
        <taxon>Arachnida</taxon>
        <taxon>Acari</taxon>
        <taxon>Acariformes</taxon>
        <taxon>Trombidiformes</taxon>
        <taxon>Prostigmata</taxon>
        <taxon>Eleutherengona</taxon>
        <taxon>Raphignathae</taxon>
        <taxon>Tetranychoidea</taxon>
        <taxon>Tetranychidae</taxon>
        <taxon>Tetranychus</taxon>
    </lineage>
</organism>
<dbReference type="AlphaFoldDB" id="T1KGI5"/>
<dbReference type="Proteomes" id="UP000015104">
    <property type="component" value="Unassembled WGS sequence"/>
</dbReference>
<reference evidence="3" key="1">
    <citation type="submission" date="2011-08" db="EMBL/GenBank/DDBJ databases">
        <authorList>
            <person name="Rombauts S."/>
        </authorList>
    </citation>
    <scope>NUCLEOTIDE SEQUENCE</scope>
    <source>
        <strain evidence="3">London</strain>
    </source>
</reference>
<dbReference type="PANTHER" id="PTHR14379:SF3">
    <property type="entry name" value="MEIOSIS REGULATOR AND MRNA STABILITY FACTOR 1"/>
    <property type="match status" value="1"/>
</dbReference>
<feature type="domain" description="NYN" evidence="1">
    <location>
        <begin position="7"/>
        <end position="128"/>
    </location>
</feature>
<dbReference type="Gene3D" id="3.40.50.1010">
    <property type="entry name" value="5'-nuclease"/>
    <property type="match status" value="1"/>
</dbReference>
<evidence type="ECO:0000259" key="1">
    <source>
        <dbReference type="Pfam" id="PF01936"/>
    </source>
</evidence>
<dbReference type="GO" id="GO:1905762">
    <property type="term" value="F:CCR4-NOT complex binding"/>
    <property type="evidence" value="ECO:0007669"/>
    <property type="project" value="TreeGrafter"/>
</dbReference>
<dbReference type="EnsemblMetazoa" id="tetur11g00920.1">
    <property type="protein sequence ID" value="tetur11g00920.1"/>
    <property type="gene ID" value="tetur11g00920"/>
</dbReference>
<dbReference type="GO" id="GO:0004540">
    <property type="term" value="F:RNA nuclease activity"/>
    <property type="evidence" value="ECO:0007669"/>
    <property type="project" value="InterPro"/>
</dbReference>